<evidence type="ECO:0000256" key="3">
    <source>
        <dbReference type="ARBA" id="ARBA00022448"/>
    </source>
</evidence>
<dbReference type="RefSeq" id="WP_201366142.1">
    <property type="nucleotide sequence ID" value="NZ_BNJJ01000025.1"/>
</dbReference>
<comment type="similarity">
    <text evidence="2">Belongs to the bacterial solute-binding protein 1 family.</text>
</comment>
<protein>
    <submittedName>
        <fullName evidence="5">Sugar ABC transporter substrate-binding protein</fullName>
    </submittedName>
</protein>
<evidence type="ECO:0000313" key="5">
    <source>
        <dbReference type="EMBL" id="GHO88575.1"/>
    </source>
</evidence>
<organism evidence="5 6">
    <name type="scientific">Dictyobacter formicarum</name>
    <dbReference type="NCBI Taxonomy" id="2778368"/>
    <lineage>
        <taxon>Bacteria</taxon>
        <taxon>Bacillati</taxon>
        <taxon>Chloroflexota</taxon>
        <taxon>Ktedonobacteria</taxon>
        <taxon>Ktedonobacterales</taxon>
        <taxon>Dictyobacteraceae</taxon>
        <taxon>Dictyobacter</taxon>
    </lineage>
</organism>
<keyword evidence="3" id="KW-0813">Transport</keyword>
<dbReference type="EMBL" id="BNJJ01000025">
    <property type="protein sequence ID" value="GHO88575.1"/>
    <property type="molecule type" value="Genomic_DNA"/>
</dbReference>
<dbReference type="SUPFAM" id="SSF53850">
    <property type="entry name" value="Periplasmic binding protein-like II"/>
    <property type="match status" value="1"/>
</dbReference>
<proteinExistence type="inferred from homology"/>
<dbReference type="Gene3D" id="3.40.190.10">
    <property type="entry name" value="Periplasmic binding protein-like II"/>
    <property type="match status" value="1"/>
</dbReference>
<dbReference type="Pfam" id="PF01547">
    <property type="entry name" value="SBP_bac_1"/>
    <property type="match status" value="1"/>
</dbReference>
<keyword evidence="6" id="KW-1185">Reference proteome</keyword>
<dbReference type="Proteomes" id="UP000635565">
    <property type="component" value="Unassembled WGS sequence"/>
</dbReference>
<accession>A0ABQ3VRX6</accession>
<evidence type="ECO:0000256" key="1">
    <source>
        <dbReference type="ARBA" id="ARBA00004196"/>
    </source>
</evidence>
<dbReference type="CDD" id="cd13585">
    <property type="entry name" value="PBP2_TMBP_like"/>
    <property type="match status" value="1"/>
</dbReference>
<comment type="caution">
    <text evidence="5">The sequence shown here is derived from an EMBL/GenBank/DDBJ whole genome shotgun (WGS) entry which is preliminary data.</text>
</comment>
<evidence type="ECO:0000256" key="4">
    <source>
        <dbReference type="ARBA" id="ARBA00022729"/>
    </source>
</evidence>
<sequence>MKDSLKTPMSTPLNRRRFLVNSAMAVGTTLGAGSFLEACNTSNTTASSSATTTVTVMYGTGEFFPKYATEFHKLHPDIKINLLNFDQTRLNAMFAAGQAPDFIRTSGAADITQWAVRGLAQDLTSYFDKSSVLKVSNLEPVNDLYRWDGKVQGQGPRYGMAKDWSLDAMMWYNKKLFDQAGIPVPSPTQALTYDEILALGKKLTVRKNGKIQIYGLDASYGFFMQAHFLQMIAQQGGQLYNSDLTQADFSTPEARKVLQWFVDWAQAHVGPSPLDPDATGGYSLFTADRVAMLAYGYWYGGNISTQPKTFSSHVGLMPAPQMGSTRISACMSGTGAWIPANSKNKDAAWKVMEYFMAGQPSVDRAKSGWGIPSLKSLIPDMPQTLPFQKEAFQSQQNEMQYQKTLSFSPYISDDGFNAALAKAIEPTMRGQMTLDQCIKQLNQSINKLLQQGKQQAS</sequence>
<dbReference type="PANTHER" id="PTHR43649">
    <property type="entry name" value="ARABINOSE-BINDING PROTEIN-RELATED"/>
    <property type="match status" value="1"/>
</dbReference>
<keyword evidence="4" id="KW-0732">Signal</keyword>
<dbReference type="InterPro" id="IPR050490">
    <property type="entry name" value="Bact_solute-bd_prot1"/>
</dbReference>
<comment type="subcellular location">
    <subcellularLocation>
        <location evidence="1">Cell envelope</location>
    </subcellularLocation>
</comment>
<evidence type="ECO:0000313" key="6">
    <source>
        <dbReference type="Proteomes" id="UP000635565"/>
    </source>
</evidence>
<name>A0ABQ3VRX6_9CHLR</name>
<gene>
    <name evidence="5" type="ORF">KSZ_65810</name>
</gene>
<dbReference type="InterPro" id="IPR006059">
    <property type="entry name" value="SBP"/>
</dbReference>
<dbReference type="InterPro" id="IPR006311">
    <property type="entry name" value="TAT_signal"/>
</dbReference>
<reference evidence="5 6" key="1">
    <citation type="journal article" date="2021" name="Int. J. Syst. Evol. Microbiol.">
        <title>Reticulibacter mediterranei gen. nov., sp. nov., within the new family Reticulibacteraceae fam. nov., and Ktedonospora formicarum gen. nov., sp. nov., Ktedonobacter robiniae sp. nov., Dictyobacter formicarum sp. nov. and Dictyobacter arantiisoli sp. nov., belonging to the class Ktedonobacteria.</title>
        <authorList>
            <person name="Yabe S."/>
            <person name="Zheng Y."/>
            <person name="Wang C.M."/>
            <person name="Sakai Y."/>
            <person name="Abe K."/>
            <person name="Yokota A."/>
            <person name="Donadio S."/>
            <person name="Cavaletti L."/>
            <person name="Monciardini P."/>
        </authorList>
    </citation>
    <scope>NUCLEOTIDE SEQUENCE [LARGE SCALE GENOMIC DNA]</scope>
    <source>
        <strain evidence="5 6">SOSP1-9</strain>
    </source>
</reference>
<dbReference type="PANTHER" id="PTHR43649:SF31">
    <property type="entry name" value="SN-GLYCEROL-3-PHOSPHATE-BINDING PERIPLASMIC PROTEIN UGPB"/>
    <property type="match status" value="1"/>
</dbReference>
<dbReference type="PROSITE" id="PS51318">
    <property type="entry name" value="TAT"/>
    <property type="match status" value="1"/>
</dbReference>
<evidence type="ECO:0000256" key="2">
    <source>
        <dbReference type="ARBA" id="ARBA00008520"/>
    </source>
</evidence>